<keyword evidence="3" id="KW-0408">Iron</keyword>
<evidence type="ECO:0000313" key="6">
    <source>
        <dbReference type="Proteomes" id="UP000480854"/>
    </source>
</evidence>
<dbReference type="NCBIfam" id="TIGR02481">
    <property type="entry name" value="hemeryth_dom"/>
    <property type="match status" value="1"/>
</dbReference>
<accession>A0A9W7NMT7</accession>
<dbReference type="PANTHER" id="PTHR37164">
    <property type="entry name" value="BACTERIOHEMERYTHRIN"/>
    <property type="match status" value="1"/>
</dbReference>
<feature type="domain" description="Hemerythrin-like" evidence="4">
    <location>
        <begin position="53"/>
        <end position="140"/>
    </location>
</feature>
<evidence type="ECO:0000259" key="4">
    <source>
        <dbReference type="Pfam" id="PF01814"/>
    </source>
</evidence>
<evidence type="ECO:0000256" key="3">
    <source>
        <dbReference type="ARBA" id="ARBA00023004"/>
    </source>
</evidence>
<dbReference type="Gene3D" id="1.20.120.50">
    <property type="entry name" value="Hemerythrin-like"/>
    <property type="match status" value="1"/>
</dbReference>
<proteinExistence type="inferred from homology"/>
<organism evidence="5 6">
    <name type="scientific">Roseomonas genomospecies 6</name>
    <dbReference type="NCBI Taxonomy" id="214106"/>
    <lineage>
        <taxon>Bacteria</taxon>
        <taxon>Pseudomonadati</taxon>
        <taxon>Pseudomonadota</taxon>
        <taxon>Alphaproteobacteria</taxon>
        <taxon>Acetobacterales</taxon>
        <taxon>Roseomonadaceae</taxon>
        <taxon>Roseomonas</taxon>
    </lineage>
</organism>
<keyword evidence="2" id="KW-0479">Metal-binding</keyword>
<dbReference type="InterPro" id="IPR012312">
    <property type="entry name" value="Hemerythrin-like"/>
</dbReference>
<dbReference type="AlphaFoldDB" id="A0A9W7NMT7"/>
<dbReference type="InterPro" id="IPR035938">
    <property type="entry name" value="Hemerythrin-like_sf"/>
</dbReference>
<name>A0A9W7NMT7_9PROT</name>
<comment type="similarity">
    <text evidence="1">Belongs to the hemerythrin family.</text>
</comment>
<protein>
    <recommendedName>
        <fullName evidence="4">Hemerythrin-like domain-containing protein</fullName>
    </recommendedName>
</protein>
<dbReference type="Proteomes" id="UP000480854">
    <property type="component" value="Unassembled WGS sequence"/>
</dbReference>
<reference evidence="5 6" key="1">
    <citation type="submission" date="2018-07" db="EMBL/GenBank/DDBJ databases">
        <title>Genome sequence of Azospirillum sp. ATCC 49961.</title>
        <authorList>
            <person name="Sant'Anna F.H."/>
            <person name="Baldani J.I."/>
            <person name="Zilli J.E."/>
            <person name="Reis V.M."/>
            <person name="Hartmann A."/>
            <person name="Cruz L."/>
            <person name="de Souza E.M."/>
            <person name="de Oliveira Pedrosa F."/>
            <person name="Passaglia L.M.P."/>
        </authorList>
    </citation>
    <scope>NUCLEOTIDE SEQUENCE [LARGE SCALE GENOMIC DNA]</scope>
    <source>
        <strain evidence="5 6">ATCC 49961</strain>
    </source>
</reference>
<evidence type="ECO:0000256" key="2">
    <source>
        <dbReference type="ARBA" id="ARBA00022723"/>
    </source>
</evidence>
<dbReference type="SUPFAM" id="SSF47188">
    <property type="entry name" value="Hemerythrin-like"/>
    <property type="match status" value="1"/>
</dbReference>
<keyword evidence="6" id="KW-1185">Reference proteome</keyword>
<comment type="caution">
    <text evidence="5">The sequence shown here is derived from an EMBL/GenBank/DDBJ whole genome shotgun (WGS) entry which is preliminary data.</text>
</comment>
<dbReference type="Pfam" id="PF01814">
    <property type="entry name" value="Hemerythrin"/>
    <property type="match status" value="1"/>
</dbReference>
<dbReference type="InterPro" id="IPR050669">
    <property type="entry name" value="Hemerythrin"/>
</dbReference>
<evidence type="ECO:0000313" key="5">
    <source>
        <dbReference type="EMBL" id="KAA0683327.1"/>
    </source>
</evidence>
<evidence type="ECO:0000256" key="1">
    <source>
        <dbReference type="ARBA" id="ARBA00010587"/>
    </source>
</evidence>
<gene>
    <name evidence="5" type="ORF">DS843_02730</name>
</gene>
<dbReference type="GO" id="GO:0046872">
    <property type="term" value="F:metal ion binding"/>
    <property type="evidence" value="ECO:0007669"/>
    <property type="project" value="UniProtKB-KW"/>
</dbReference>
<dbReference type="InterPro" id="IPR012827">
    <property type="entry name" value="Hemerythrin_metal-bd"/>
</dbReference>
<dbReference type="EMBL" id="QOKW01000002">
    <property type="protein sequence ID" value="KAA0683327.1"/>
    <property type="molecule type" value="Genomic_DNA"/>
</dbReference>
<sequence>MEEDSICGKLSDPAGTIRMVSCPFLHTTSAAVRRRGPMQPSVRFPWKHEYTVGNETIDEQHRTLLELAGLLHMAVAAGQGYKIIQNAFAALVKYTEEHFSAEEQFWSSTKSAILDQHKRLHRDITDELLALRFEGPYGVVFCTPNELTNWVQHRLIAHFIEEDQRVYRSLNQGAKRKRTSA</sequence>
<dbReference type="PANTHER" id="PTHR37164:SF1">
    <property type="entry name" value="BACTERIOHEMERYTHRIN"/>
    <property type="match status" value="1"/>
</dbReference>
<dbReference type="CDD" id="cd12107">
    <property type="entry name" value="Hemerythrin"/>
    <property type="match status" value="1"/>
</dbReference>